<accession>A0A8C7V0D7</accession>
<proteinExistence type="predicted"/>
<evidence type="ECO:0000259" key="1">
    <source>
        <dbReference type="PROSITE" id="PS50041"/>
    </source>
</evidence>
<organism evidence="2 3">
    <name type="scientific">Oncorhynchus mykiss</name>
    <name type="common">Rainbow trout</name>
    <name type="synonym">Salmo gairdneri</name>
    <dbReference type="NCBI Taxonomy" id="8022"/>
    <lineage>
        <taxon>Eukaryota</taxon>
        <taxon>Metazoa</taxon>
        <taxon>Chordata</taxon>
        <taxon>Craniata</taxon>
        <taxon>Vertebrata</taxon>
        <taxon>Euteleostomi</taxon>
        <taxon>Actinopterygii</taxon>
        <taxon>Neopterygii</taxon>
        <taxon>Teleostei</taxon>
        <taxon>Protacanthopterygii</taxon>
        <taxon>Salmoniformes</taxon>
        <taxon>Salmonidae</taxon>
        <taxon>Salmoninae</taxon>
        <taxon>Oncorhynchus</taxon>
    </lineage>
</organism>
<name>A0A8C7V0D7_ONCMY</name>
<evidence type="ECO:0000313" key="3">
    <source>
        <dbReference type="Proteomes" id="UP000694395"/>
    </source>
</evidence>
<dbReference type="InterPro" id="IPR001304">
    <property type="entry name" value="C-type_lectin-like"/>
</dbReference>
<evidence type="ECO:0000313" key="2">
    <source>
        <dbReference type="Ensembl" id="ENSOMYP00000101554.2"/>
    </source>
</evidence>
<dbReference type="Gene3D" id="3.10.100.10">
    <property type="entry name" value="Mannose-Binding Protein A, subunit A"/>
    <property type="match status" value="1"/>
</dbReference>
<feature type="domain" description="C-type lectin" evidence="1">
    <location>
        <begin position="1"/>
        <end position="99"/>
    </location>
</feature>
<dbReference type="SUPFAM" id="SSF56436">
    <property type="entry name" value="C-type lectin-like"/>
    <property type="match status" value="1"/>
</dbReference>
<dbReference type="Proteomes" id="UP000694395">
    <property type="component" value="Chromosome 21"/>
</dbReference>
<dbReference type="PROSITE" id="PS50041">
    <property type="entry name" value="C_TYPE_LECTIN_2"/>
    <property type="match status" value="1"/>
</dbReference>
<reference evidence="2" key="1">
    <citation type="submission" date="2020-07" db="EMBL/GenBank/DDBJ databases">
        <title>A long reads based de novo assembly of the rainbow trout Arlee double haploid line genome.</title>
        <authorList>
            <person name="Gao G."/>
            <person name="Palti Y."/>
        </authorList>
    </citation>
    <scope>NUCLEOTIDE SEQUENCE [LARGE SCALE GENOMIC DNA]</scope>
</reference>
<keyword evidence="3" id="KW-1185">Reference proteome</keyword>
<protein>
    <recommendedName>
        <fullName evidence="1">C-type lectin domain-containing protein</fullName>
    </recommendedName>
</protein>
<sequence>VGQLGSLHIEDMGAKGNYVGTEPTSRGLQTYARLRENLDREVATQECLWLWSDGSRFYDRDNIQPDNYQGNENCTHVNWGEEKRWNYCICSVKLPAVCAMKL</sequence>
<dbReference type="Ensembl" id="ENSOMYT00000110150.2">
    <property type="protein sequence ID" value="ENSOMYP00000101554.2"/>
    <property type="gene ID" value="ENSOMYG00000045831.2"/>
</dbReference>
<dbReference type="InterPro" id="IPR016186">
    <property type="entry name" value="C-type_lectin-like/link_sf"/>
</dbReference>
<dbReference type="InterPro" id="IPR016187">
    <property type="entry name" value="CTDL_fold"/>
</dbReference>
<reference evidence="2" key="3">
    <citation type="submission" date="2025-09" db="UniProtKB">
        <authorList>
            <consortium name="Ensembl"/>
        </authorList>
    </citation>
    <scope>IDENTIFICATION</scope>
</reference>
<dbReference type="AlphaFoldDB" id="A0A8C7V0D7"/>
<reference evidence="2" key="2">
    <citation type="submission" date="2025-08" db="UniProtKB">
        <authorList>
            <consortium name="Ensembl"/>
        </authorList>
    </citation>
    <scope>IDENTIFICATION</scope>
</reference>